<keyword evidence="4" id="KW-1185">Reference proteome</keyword>
<dbReference type="InParanoid" id="A0A317XKC1"/>
<dbReference type="PROSITE" id="PS50097">
    <property type="entry name" value="BTB"/>
    <property type="match status" value="1"/>
</dbReference>
<evidence type="ECO:0000313" key="3">
    <source>
        <dbReference type="EMBL" id="PWY98501.1"/>
    </source>
</evidence>
<dbReference type="Proteomes" id="UP000246740">
    <property type="component" value="Unassembled WGS sequence"/>
</dbReference>
<feature type="compositionally biased region" description="Polar residues" evidence="1">
    <location>
        <begin position="99"/>
        <end position="121"/>
    </location>
</feature>
<feature type="region of interest" description="Disordered" evidence="1">
    <location>
        <begin position="96"/>
        <end position="121"/>
    </location>
</feature>
<dbReference type="InterPro" id="IPR000210">
    <property type="entry name" value="BTB/POZ_dom"/>
</dbReference>
<protein>
    <recommendedName>
        <fullName evidence="2">BTB domain-containing protein</fullName>
    </recommendedName>
</protein>
<name>A0A317XKC1_9BASI</name>
<evidence type="ECO:0000256" key="1">
    <source>
        <dbReference type="SAM" id="MobiDB-lite"/>
    </source>
</evidence>
<sequence length="275" mass="30072">MYSGGLQVVVAVTGDVAEPQQKAISRGWPAVNSADRLLESMALLVAAPNNQFVTLAAAETEDGPARVKAHRELLTKASPYFDALLNAGFAETSALGGASTPTPAVQTGKRTSTDHQSGSAADTSAAPVINLYDVSYEQLQALVYYVYTGIAVFKGRRPSKKDKKAAEESSKKGASSLVVSPWNNGTIEPIDALEMYRIADKYDFDELRLSALRWIAADISIDTLVEDLKSREALHIFPPVKRLYLEFCMRNQDQISKLSAYDEIMNYFVANHYLV</sequence>
<dbReference type="AlphaFoldDB" id="A0A317XKC1"/>
<evidence type="ECO:0000259" key="2">
    <source>
        <dbReference type="PROSITE" id="PS50097"/>
    </source>
</evidence>
<organism evidence="3 4">
    <name type="scientific">Testicularia cyperi</name>
    <dbReference type="NCBI Taxonomy" id="1882483"/>
    <lineage>
        <taxon>Eukaryota</taxon>
        <taxon>Fungi</taxon>
        <taxon>Dikarya</taxon>
        <taxon>Basidiomycota</taxon>
        <taxon>Ustilaginomycotina</taxon>
        <taxon>Ustilaginomycetes</taxon>
        <taxon>Ustilaginales</taxon>
        <taxon>Anthracoideaceae</taxon>
        <taxon>Testicularia</taxon>
    </lineage>
</organism>
<dbReference type="InterPro" id="IPR011333">
    <property type="entry name" value="SKP1/BTB/POZ_sf"/>
</dbReference>
<dbReference type="OrthoDB" id="6359816at2759"/>
<evidence type="ECO:0000313" key="4">
    <source>
        <dbReference type="Proteomes" id="UP000246740"/>
    </source>
</evidence>
<dbReference type="SUPFAM" id="SSF54695">
    <property type="entry name" value="POZ domain"/>
    <property type="match status" value="1"/>
</dbReference>
<feature type="domain" description="BTB" evidence="2">
    <location>
        <begin position="51"/>
        <end position="149"/>
    </location>
</feature>
<proteinExistence type="predicted"/>
<dbReference type="EMBL" id="KZ819198">
    <property type="protein sequence ID" value="PWY98501.1"/>
    <property type="molecule type" value="Genomic_DNA"/>
</dbReference>
<dbReference type="Gene3D" id="3.30.710.10">
    <property type="entry name" value="Potassium Channel Kv1.1, Chain A"/>
    <property type="match status" value="1"/>
</dbReference>
<dbReference type="PANTHER" id="PTHR24413">
    <property type="entry name" value="SPECKLE-TYPE POZ PROTEIN"/>
    <property type="match status" value="1"/>
</dbReference>
<dbReference type="CDD" id="cd18186">
    <property type="entry name" value="BTB_POZ_ZBTB_KLHL-like"/>
    <property type="match status" value="1"/>
</dbReference>
<gene>
    <name evidence="3" type="ORF">BCV70DRAFT_164643</name>
</gene>
<reference evidence="3 4" key="1">
    <citation type="journal article" date="2018" name="Mol. Biol. Evol.">
        <title>Broad Genomic Sampling Reveals a Smut Pathogenic Ancestry of the Fungal Clade Ustilaginomycotina.</title>
        <authorList>
            <person name="Kijpornyongpan T."/>
            <person name="Mondo S.J."/>
            <person name="Barry K."/>
            <person name="Sandor L."/>
            <person name="Lee J."/>
            <person name="Lipzen A."/>
            <person name="Pangilinan J."/>
            <person name="LaButti K."/>
            <person name="Hainaut M."/>
            <person name="Henrissat B."/>
            <person name="Grigoriev I.V."/>
            <person name="Spatafora J.W."/>
            <person name="Aime M.C."/>
        </authorList>
    </citation>
    <scope>NUCLEOTIDE SEQUENCE [LARGE SCALE GENOMIC DNA]</scope>
    <source>
        <strain evidence="3 4">MCA 3645</strain>
    </source>
</reference>
<accession>A0A317XKC1</accession>
<dbReference type="CDD" id="cd14733">
    <property type="entry name" value="BACK"/>
    <property type="match status" value="1"/>
</dbReference>
<dbReference type="SMART" id="SM00225">
    <property type="entry name" value="BTB"/>
    <property type="match status" value="1"/>
</dbReference>